<evidence type="ECO:0000256" key="1">
    <source>
        <dbReference type="SAM" id="MobiDB-lite"/>
    </source>
</evidence>
<feature type="compositionally biased region" description="Polar residues" evidence="1">
    <location>
        <begin position="96"/>
        <end position="105"/>
    </location>
</feature>
<accession>A0A1U7LHB7</accession>
<comment type="caution">
    <text evidence="2">The sequence shown here is derived from an EMBL/GenBank/DDBJ whole genome shotgun (WGS) entry which is preliminary data.</text>
</comment>
<organism evidence="2 3">
    <name type="scientific">Neolecta irregularis (strain DAH-3)</name>
    <dbReference type="NCBI Taxonomy" id="1198029"/>
    <lineage>
        <taxon>Eukaryota</taxon>
        <taxon>Fungi</taxon>
        <taxon>Dikarya</taxon>
        <taxon>Ascomycota</taxon>
        <taxon>Taphrinomycotina</taxon>
        <taxon>Neolectales</taxon>
        <taxon>Neolectaceae</taxon>
        <taxon>Neolecta</taxon>
    </lineage>
</organism>
<gene>
    <name evidence="2" type="ORF">NEOLI_001852</name>
</gene>
<evidence type="ECO:0000313" key="2">
    <source>
        <dbReference type="EMBL" id="OLL21942.1"/>
    </source>
</evidence>
<proteinExistence type="predicted"/>
<dbReference type="Proteomes" id="UP000186594">
    <property type="component" value="Unassembled WGS sequence"/>
</dbReference>
<evidence type="ECO:0000313" key="3">
    <source>
        <dbReference type="Proteomes" id="UP000186594"/>
    </source>
</evidence>
<keyword evidence="3" id="KW-1185">Reference proteome</keyword>
<dbReference type="EMBL" id="LXFE01004103">
    <property type="protein sequence ID" value="OLL21942.1"/>
    <property type="molecule type" value="Genomic_DNA"/>
</dbReference>
<feature type="region of interest" description="Disordered" evidence="1">
    <location>
        <begin position="27"/>
        <end position="106"/>
    </location>
</feature>
<reference evidence="2 3" key="1">
    <citation type="submission" date="2016-04" db="EMBL/GenBank/DDBJ databases">
        <title>Evolutionary innovation and constraint leading to complex multicellularity in the Ascomycota.</title>
        <authorList>
            <person name="Cisse O."/>
            <person name="Nguyen A."/>
            <person name="Hewitt D.A."/>
            <person name="Jedd G."/>
            <person name="Stajich J.E."/>
        </authorList>
    </citation>
    <scope>NUCLEOTIDE SEQUENCE [LARGE SCALE GENOMIC DNA]</scope>
    <source>
        <strain evidence="2 3">DAH-3</strain>
    </source>
</reference>
<protein>
    <submittedName>
        <fullName evidence="2">Uncharacterized protein</fullName>
    </submittedName>
</protein>
<dbReference type="AlphaFoldDB" id="A0A1U7LHB7"/>
<name>A0A1U7LHB7_NEOID</name>
<sequence>MPTVSIVISHPSPPMPTVSISSVIHPMPARTLQKPAPAQSSTEETGTGCAAPECTLSAASNIAPHSKTPPAHSAASRPSPTLAAIRSSSPRPRSSANCISSQSPLSPLMTWPYVGLQQKRAAIPGQVVL</sequence>
<feature type="compositionally biased region" description="Low complexity" evidence="1">
    <location>
        <begin position="69"/>
        <end position="95"/>
    </location>
</feature>